<dbReference type="Proteomes" id="UP000216752">
    <property type="component" value="Chromosome"/>
</dbReference>
<name>A0ABZ3IUC3_9FIRM</name>
<reference evidence="1" key="1">
    <citation type="submission" date="2024-05" db="EMBL/GenBank/DDBJ databases">
        <title>Isolation and characterization of Sporomusa carbonis sp. nov., a carboxydotrophic hydrogenogen in the genus of Sporomusa isolated from a charcoal burning pile.</title>
        <authorList>
            <person name="Boeer T."/>
            <person name="Rosenbaum F."/>
            <person name="Eysell L."/>
            <person name="Mueller V."/>
            <person name="Daniel R."/>
            <person name="Poehlein A."/>
        </authorList>
    </citation>
    <scope>NUCLEOTIDE SEQUENCE [LARGE SCALE GENOMIC DNA]</scope>
    <source>
        <strain evidence="1">DSM 10669</strain>
    </source>
</reference>
<evidence type="ECO:0000313" key="1">
    <source>
        <dbReference type="EMBL" id="XFO69027.1"/>
    </source>
</evidence>
<organism evidence="1 2">
    <name type="scientific">Sporomusa silvacetica DSM 10669</name>
    <dbReference type="NCBI Taxonomy" id="1123289"/>
    <lineage>
        <taxon>Bacteria</taxon>
        <taxon>Bacillati</taxon>
        <taxon>Bacillota</taxon>
        <taxon>Negativicutes</taxon>
        <taxon>Selenomonadales</taxon>
        <taxon>Sporomusaceae</taxon>
        <taxon>Sporomusa</taxon>
    </lineage>
</organism>
<protein>
    <submittedName>
        <fullName evidence="1">Uncharacterized protein</fullName>
    </submittedName>
</protein>
<gene>
    <name evidence="1" type="ORF">SPSIL_052550</name>
</gene>
<sequence>MLPRVLYEQFNADLGYLVSKSFPILDKTKLQKKDTEIYQRLCNIFWDRLGFLSMENYRYYNLTNSFIGDNLSKISQTQSIEIVLSKDNEYSYCYEVKVYTIQKRYTYP</sequence>
<dbReference type="EMBL" id="CP155573">
    <property type="protein sequence ID" value="XFO69027.1"/>
    <property type="molecule type" value="Genomic_DNA"/>
</dbReference>
<proteinExistence type="predicted"/>
<evidence type="ECO:0000313" key="2">
    <source>
        <dbReference type="Proteomes" id="UP000216752"/>
    </source>
</evidence>
<keyword evidence="2" id="KW-1185">Reference proteome</keyword>
<accession>A0ABZ3IUC3</accession>